<evidence type="ECO:0000313" key="2">
    <source>
        <dbReference type="EMBL" id="QIP14726.1"/>
    </source>
</evidence>
<dbReference type="AlphaFoldDB" id="A0A6G9AQW1"/>
<feature type="region of interest" description="Disordered" evidence="1">
    <location>
        <begin position="26"/>
        <end position="56"/>
    </location>
</feature>
<dbReference type="EMBL" id="CP050063">
    <property type="protein sequence ID" value="QIP14726.1"/>
    <property type="molecule type" value="Genomic_DNA"/>
</dbReference>
<reference evidence="2 3" key="1">
    <citation type="submission" date="2020-03" db="EMBL/GenBank/DDBJ databases">
        <authorList>
            <person name="Kim M.K."/>
        </authorList>
    </citation>
    <scope>NUCLEOTIDE SEQUENCE [LARGE SCALE GENOMIC DNA]</scope>
    <source>
        <strain evidence="2 3">BT328</strain>
    </source>
</reference>
<dbReference type="RefSeq" id="WP_167211361.1">
    <property type="nucleotide sequence ID" value="NZ_CP050063.1"/>
</dbReference>
<keyword evidence="3" id="KW-1185">Reference proteome</keyword>
<evidence type="ECO:0000256" key="1">
    <source>
        <dbReference type="SAM" id="MobiDB-lite"/>
    </source>
</evidence>
<protein>
    <submittedName>
        <fullName evidence="2">Uncharacterized protein</fullName>
    </submittedName>
</protein>
<accession>A0A6G9AQW1</accession>
<sequence>MADQAEDKDKTILALTKQNETLTKENVQLKSQTGSLSKENEQLKAQAGTLSSENEQLKKAVTQKDKDLEDAASVVEQLKNQLAEKRIGTVELPTVKLGKETYELVGGNFYYGGREVSLETLLEDAKLVAELVKEKAGNLRLLKA</sequence>
<feature type="compositionally biased region" description="Polar residues" evidence="1">
    <location>
        <begin position="26"/>
        <end position="37"/>
    </location>
</feature>
<organism evidence="2 3">
    <name type="scientific">Spirosoma aureum</name>
    <dbReference type="NCBI Taxonomy" id="2692134"/>
    <lineage>
        <taxon>Bacteria</taxon>
        <taxon>Pseudomonadati</taxon>
        <taxon>Bacteroidota</taxon>
        <taxon>Cytophagia</taxon>
        <taxon>Cytophagales</taxon>
        <taxon>Cytophagaceae</taxon>
        <taxon>Spirosoma</taxon>
    </lineage>
</organism>
<dbReference type="Gene3D" id="1.20.5.1000">
    <property type="entry name" value="arf6 gtpase in complex with a specific effector, jip4"/>
    <property type="match status" value="1"/>
</dbReference>
<evidence type="ECO:0000313" key="3">
    <source>
        <dbReference type="Proteomes" id="UP000501802"/>
    </source>
</evidence>
<name>A0A6G9AQW1_9BACT</name>
<proteinExistence type="predicted"/>
<gene>
    <name evidence="2" type="ORF">G8759_19955</name>
</gene>
<dbReference type="KEGG" id="spib:G8759_19955"/>
<dbReference type="Proteomes" id="UP000501802">
    <property type="component" value="Chromosome"/>
</dbReference>